<evidence type="ECO:0000256" key="6">
    <source>
        <dbReference type="HAMAP-Rule" id="MF_00074"/>
    </source>
</evidence>
<keyword evidence="1 6" id="KW-0963">Cytoplasm</keyword>
<organism evidence="7 8">
    <name type="scientific">Sphingobium subterraneum</name>
    <dbReference type="NCBI Taxonomy" id="627688"/>
    <lineage>
        <taxon>Bacteria</taxon>
        <taxon>Pseudomonadati</taxon>
        <taxon>Pseudomonadota</taxon>
        <taxon>Alphaproteobacteria</taxon>
        <taxon>Sphingomonadales</taxon>
        <taxon>Sphingomonadaceae</taxon>
        <taxon>Sphingobium</taxon>
    </lineage>
</organism>
<dbReference type="EMBL" id="JACIJP010000002">
    <property type="protein sequence ID" value="MBB6124077.1"/>
    <property type="molecule type" value="Genomic_DNA"/>
</dbReference>
<dbReference type="GO" id="GO:0070043">
    <property type="term" value="F:rRNA (guanine-N7-)-methyltransferase activity"/>
    <property type="evidence" value="ECO:0007669"/>
    <property type="project" value="UniProtKB-UniRule"/>
</dbReference>
<sequence>MSEEEARAWLQSHFDVSRETWDALERYVALLLAETAKQNLIAASTHDHIWARHIVDSAQLLLSRPQTKAPWVDVGSGAGLPAIVLALLQPSPVIMIESRRLRVEFLRSVIDVLSLTNASVHLAKVESWNAPQRAATITARAYAPLAKLLETTLHMAGKKTVWVLPKGRQWQNEVAAARAMWQFVFHVEQSVTDSESAILTISDVKAKGGRKA</sequence>
<comment type="catalytic activity">
    <reaction evidence="6">
        <text>guanosine(527) in 16S rRNA + S-adenosyl-L-methionine = N(7)-methylguanosine(527) in 16S rRNA + S-adenosyl-L-homocysteine</text>
        <dbReference type="Rhea" id="RHEA:42732"/>
        <dbReference type="Rhea" id="RHEA-COMP:10209"/>
        <dbReference type="Rhea" id="RHEA-COMP:10210"/>
        <dbReference type="ChEBI" id="CHEBI:57856"/>
        <dbReference type="ChEBI" id="CHEBI:59789"/>
        <dbReference type="ChEBI" id="CHEBI:74269"/>
        <dbReference type="ChEBI" id="CHEBI:74480"/>
        <dbReference type="EC" id="2.1.1.170"/>
    </reaction>
</comment>
<comment type="similarity">
    <text evidence="6">Belongs to the methyltransferase superfamily. RNA methyltransferase RsmG family.</text>
</comment>
<dbReference type="SUPFAM" id="SSF53335">
    <property type="entry name" value="S-adenosyl-L-methionine-dependent methyltransferases"/>
    <property type="match status" value="1"/>
</dbReference>
<dbReference type="Gene3D" id="3.40.50.150">
    <property type="entry name" value="Vaccinia Virus protein VP39"/>
    <property type="match status" value="1"/>
</dbReference>
<evidence type="ECO:0000313" key="8">
    <source>
        <dbReference type="Proteomes" id="UP000552700"/>
    </source>
</evidence>
<dbReference type="InterPro" id="IPR003682">
    <property type="entry name" value="rRNA_ssu_MeTfrase_G"/>
</dbReference>
<dbReference type="RefSeq" id="WP_184079724.1">
    <property type="nucleotide sequence ID" value="NZ_JACIJP010000002.1"/>
</dbReference>
<comment type="function">
    <text evidence="6">Specifically methylates the N7 position of guanine in position 527 of 16S rRNA.</text>
</comment>
<dbReference type="EC" id="2.1.1.170" evidence="6"/>
<keyword evidence="5 6" id="KW-0949">S-adenosyl-L-methionine</keyword>
<dbReference type="NCBIfam" id="TIGR00138">
    <property type="entry name" value="rsmG_gidB"/>
    <property type="match status" value="1"/>
</dbReference>
<reference evidence="7 8" key="1">
    <citation type="submission" date="2020-08" db="EMBL/GenBank/DDBJ databases">
        <title>Genomic Encyclopedia of Type Strains, Phase IV (KMG-IV): sequencing the most valuable type-strain genomes for metagenomic binning, comparative biology and taxonomic classification.</title>
        <authorList>
            <person name="Goeker M."/>
        </authorList>
    </citation>
    <scope>NUCLEOTIDE SEQUENCE [LARGE SCALE GENOMIC DNA]</scope>
    <source>
        <strain evidence="7 8">DSM 102255</strain>
    </source>
</reference>
<keyword evidence="2 6" id="KW-0698">rRNA processing</keyword>
<dbReference type="GO" id="GO:0005829">
    <property type="term" value="C:cytosol"/>
    <property type="evidence" value="ECO:0007669"/>
    <property type="project" value="TreeGrafter"/>
</dbReference>
<dbReference type="PANTHER" id="PTHR31760:SF0">
    <property type="entry name" value="S-ADENOSYL-L-METHIONINE-DEPENDENT METHYLTRANSFERASES SUPERFAMILY PROTEIN"/>
    <property type="match status" value="1"/>
</dbReference>
<evidence type="ECO:0000256" key="2">
    <source>
        <dbReference type="ARBA" id="ARBA00022552"/>
    </source>
</evidence>
<accession>A0A841IZQ8</accession>
<evidence type="ECO:0000256" key="1">
    <source>
        <dbReference type="ARBA" id="ARBA00022490"/>
    </source>
</evidence>
<comment type="caution">
    <text evidence="7">The sequence shown here is derived from an EMBL/GenBank/DDBJ whole genome shotgun (WGS) entry which is preliminary data.</text>
</comment>
<protein>
    <recommendedName>
        <fullName evidence="6">Ribosomal RNA small subunit methyltransferase G</fullName>
        <ecNumber evidence="6">2.1.1.170</ecNumber>
    </recommendedName>
    <alternativeName>
        <fullName evidence="6">16S rRNA 7-methylguanosine methyltransferase</fullName>
        <shortName evidence="6">16S rRNA m7G methyltransferase</shortName>
    </alternativeName>
</protein>
<keyword evidence="8" id="KW-1185">Reference proteome</keyword>
<dbReference type="PANTHER" id="PTHR31760">
    <property type="entry name" value="S-ADENOSYL-L-METHIONINE-DEPENDENT METHYLTRANSFERASES SUPERFAMILY PROTEIN"/>
    <property type="match status" value="1"/>
</dbReference>
<evidence type="ECO:0000256" key="3">
    <source>
        <dbReference type="ARBA" id="ARBA00022603"/>
    </source>
</evidence>
<comment type="caution">
    <text evidence="6">Lacks conserved residue(s) required for the propagation of feature annotation.</text>
</comment>
<dbReference type="HAMAP" id="MF_00074">
    <property type="entry name" value="16SrRNA_methyltr_G"/>
    <property type="match status" value="1"/>
</dbReference>
<evidence type="ECO:0000313" key="7">
    <source>
        <dbReference type="EMBL" id="MBB6124077.1"/>
    </source>
</evidence>
<proteinExistence type="inferred from homology"/>
<keyword evidence="4 6" id="KW-0808">Transferase</keyword>
<dbReference type="InterPro" id="IPR029063">
    <property type="entry name" value="SAM-dependent_MTases_sf"/>
</dbReference>
<feature type="binding site" evidence="6">
    <location>
        <position position="75"/>
    </location>
    <ligand>
        <name>S-adenosyl-L-methionine</name>
        <dbReference type="ChEBI" id="CHEBI:59789"/>
    </ligand>
</feature>
<evidence type="ECO:0000256" key="5">
    <source>
        <dbReference type="ARBA" id="ARBA00022691"/>
    </source>
</evidence>
<feature type="binding site" evidence="6">
    <location>
        <begin position="125"/>
        <end position="126"/>
    </location>
    <ligand>
        <name>S-adenosyl-L-methionine</name>
        <dbReference type="ChEBI" id="CHEBI:59789"/>
    </ligand>
</feature>
<dbReference type="Proteomes" id="UP000552700">
    <property type="component" value="Unassembled WGS sequence"/>
</dbReference>
<gene>
    <name evidence="6" type="primary">rsmG</name>
    <name evidence="7" type="ORF">FHS92_001806</name>
</gene>
<keyword evidence="3 6" id="KW-0489">Methyltransferase</keyword>
<feature type="binding site" evidence="6">
    <location>
        <position position="140"/>
    </location>
    <ligand>
        <name>S-adenosyl-L-methionine</name>
        <dbReference type="ChEBI" id="CHEBI:59789"/>
    </ligand>
</feature>
<comment type="subcellular location">
    <subcellularLocation>
        <location evidence="6">Cytoplasm</location>
    </subcellularLocation>
</comment>
<name>A0A841IZQ8_9SPHN</name>
<feature type="binding site" evidence="6">
    <location>
        <position position="80"/>
    </location>
    <ligand>
        <name>S-adenosyl-L-methionine</name>
        <dbReference type="ChEBI" id="CHEBI:59789"/>
    </ligand>
</feature>
<evidence type="ECO:0000256" key="4">
    <source>
        <dbReference type="ARBA" id="ARBA00022679"/>
    </source>
</evidence>
<dbReference type="Pfam" id="PF02527">
    <property type="entry name" value="GidB"/>
    <property type="match status" value="1"/>
</dbReference>
<dbReference type="AlphaFoldDB" id="A0A841IZQ8"/>
<dbReference type="PIRSF" id="PIRSF003078">
    <property type="entry name" value="GidB"/>
    <property type="match status" value="1"/>
</dbReference>